<dbReference type="OrthoDB" id="623670at2759"/>
<dbReference type="GeneID" id="30158860"/>
<dbReference type="CDD" id="cd22191">
    <property type="entry name" value="DPBB_RlpA_EXP_N-like"/>
    <property type="match status" value="1"/>
</dbReference>
<dbReference type="SUPFAM" id="SSF50685">
    <property type="entry name" value="Barwin-like endoglucanases"/>
    <property type="match status" value="1"/>
</dbReference>
<evidence type="ECO:0000313" key="3">
    <source>
        <dbReference type="EMBL" id="ODN74089.1"/>
    </source>
</evidence>
<dbReference type="InterPro" id="IPR051477">
    <property type="entry name" value="Expansin_CellWall"/>
</dbReference>
<keyword evidence="4" id="KW-1185">Reference proteome</keyword>
<dbReference type="PANTHER" id="PTHR31836:SF25">
    <property type="entry name" value="RLPA-LIKE PROTEIN DOUBLE-PSI BETA-BARREL DOMAIN-CONTAINING PROTEIN"/>
    <property type="match status" value="1"/>
</dbReference>
<evidence type="ECO:0008006" key="5">
    <source>
        <dbReference type="Google" id="ProtNLM"/>
    </source>
</evidence>
<reference evidence="3 4" key="1">
    <citation type="submission" date="2016-06" db="EMBL/GenBank/DDBJ databases">
        <title>Evolution of pathogenesis and genome organization in the Tremellales.</title>
        <authorList>
            <person name="Cuomo C."/>
            <person name="Litvintseva A."/>
            <person name="Heitman J."/>
            <person name="Chen Y."/>
            <person name="Sun S."/>
            <person name="Springer D."/>
            <person name="Dromer F."/>
            <person name="Young S."/>
            <person name="Zeng Q."/>
            <person name="Chapman S."/>
            <person name="Gujja S."/>
            <person name="Saif S."/>
            <person name="Birren B."/>
        </authorList>
    </citation>
    <scope>NUCLEOTIDE SEQUENCE [LARGE SCALE GENOMIC DNA]</scope>
    <source>
        <strain evidence="3 4">CBS 6039</strain>
    </source>
</reference>
<dbReference type="RefSeq" id="XP_018989951.1">
    <property type="nucleotide sequence ID" value="XM_019142308.1"/>
</dbReference>
<accession>A0A1E3HCL9</accession>
<name>A0A1E3HCL9_9TREE</name>
<keyword evidence="1 2" id="KW-0732">Signal</keyword>
<proteinExistence type="predicted"/>
<sequence length="124" mass="13283">MFTKVIFAALAALSVVSAAPSSEKRDQSTGTATYYTANGDGACGWAITDDQELVAVNSAQYDSSKCGQKIWVWNAATQRIAFPTVADECPTCSSGDLDMSGTLFSYLADGDMDQGVFDMKWGYF</sequence>
<dbReference type="EMBL" id="AWGJ01000012">
    <property type="protein sequence ID" value="ODN74089.1"/>
    <property type="molecule type" value="Genomic_DNA"/>
</dbReference>
<comment type="caution">
    <text evidence="3">The sequence shown here is derived from an EMBL/GenBank/DDBJ whole genome shotgun (WGS) entry which is preliminary data.</text>
</comment>
<dbReference type="InterPro" id="IPR036908">
    <property type="entry name" value="RlpA-like_sf"/>
</dbReference>
<dbReference type="Gene3D" id="2.40.40.10">
    <property type="entry name" value="RlpA-like domain"/>
    <property type="match status" value="1"/>
</dbReference>
<feature type="signal peptide" evidence="2">
    <location>
        <begin position="1"/>
        <end position="18"/>
    </location>
</feature>
<feature type="chain" id="PRO_5009129067" description="Barwin domain-containing protein" evidence="2">
    <location>
        <begin position="19"/>
        <end position="124"/>
    </location>
</feature>
<gene>
    <name evidence="3" type="ORF">L202_07551</name>
</gene>
<evidence type="ECO:0000256" key="2">
    <source>
        <dbReference type="SAM" id="SignalP"/>
    </source>
</evidence>
<dbReference type="AlphaFoldDB" id="A0A1E3HCL9"/>
<evidence type="ECO:0000313" key="4">
    <source>
        <dbReference type="Proteomes" id="UP000094065"/>
    </source>
</evidence>
<dbReference type="Proteomes" id="UP000094065">
    <property type="component" value="Unassembled WGS sequence"/>
</dbReference>
<dbReference type="STRING" id="1295533.A0A1E3HCL9"/>
<organism evidence="3 4">
    <name type="scientific">Cryptococcus amylolentus CBS 6039</name>
    <dbReference type="NCBI Taxonomy" id="1295533"/>
    <lineage>
        <taxon>Eukaryota</taxon>
        <taxon>Fungi</taxon>
        <taxon>Dikarya</taxon>
        <taxon>Basidiomycota</taxon>
        <taxon>Agaricomycotina</taxon>
        <taxon>Tremellomycetes</taxon>
        <taxon>Tremellales</taxon>
        <taxon>Cryptococcaceae</taxon>
        <taxon>Cryptococcus</taxon>
    </lineage>
</organism>
<dbReference type="PANTHER" id="PTHR31836">
    <property type="match status" value="1"/>
</dbReference>
<evidence type="ECO:0000256" key="1">
    <source>
        <dbReference type="ARBA" id="ARBA00022729"/>
    </source>
</evidence>
<protein>
    <recommendedName>
        <fullName evidence="5">Barwin domain-containing protein</fullName>
    </recommendedName>
</protein>